<feature type="region of interest" description="Disordered" evidence="12">
    <location>
        <begin position="1"/>
        <end position="41"/>
    </location>
</feature>
<evidence type="ECO:0000256" key="8">
    <source>
        <dbReference type="ARBA" id="ARBA00023242"/>
    </source>
</evidence>
<reference evidence="14 15" key="1">
    <citation type="submission" date="2015-12" db="EMBL/GenBank/DDBJ databases">
        <title>Draft genome sequence of Moniliophthora roreri, the causal agent of frosty pod rot of cacao.</title>
        <authorList>
            <person name="Aime M.C."/>
            <person name="Diaz-Valderrama J.R."/>
            <person name="Kijpornyongpan T."/>
            <person name="Phillips-Mora W."/>
        </authorList>
    </citation>
    <scope>NUCLEOTIDE SEQUENCE [LARGE SCALE GENOMIC DNA]</scope>
    <source>
        <strain evidence="14 15">MCA 2952</strain>
    </source>
</reference>
<evidence type="ECO:0000256" key="4">
    <source>
        <dbReference type="ARBA" id="ARBA00022763"/>
    </source>
</evidence>
<keyword evidence="6" id="KW-0234">DNA repair</keyword>
<dbReference type="Pfam" id="PF07934">
    <property type="entry name" value="OGG_N"/>
    <property type="match status" value="1"/>
</dbReference>
<evidence type="ECO:0000313" key="15">
    <source>
        <dbReference type="Proteomes" id="UP000054988"/>
    </source>
</evidence>
<dbReference type="SMART" id="SM00478">
    <property type="entry name" value="ENDO3c"/>
    <property type="match status" value="1"/>
</dbReference>
<evidence type="ECO:0000256" key="12">
    <source>
        <dbReference type="SAM" id="MobiDB-lite"/>
    </source>
</evidence>
<evidence type="ECO:0000256" key="11">
    <source>
        <dbReference type="ARBA" id="ARBA00044632"/>
    </source>
</evidence>
<keyword evidence="4" id="KW-0227">DNA damage</keyword>
<dbReference type="GO" id="GO:0006289">
    <property type="term" value="P:nucleotide-excision repair"/>
    <property type="evidence" value="ECO:0007669"/>
    <property type="project" value="InterPro"/>
</dbReference>
<dbReference type="AlphaFoldDB" id="A0A0W0FLI3"/>
<evidence type="ECO:0000256" key="2">
    <source>
        <dbReference type="ARBA" id="ARBA00010679"/>
    </source>
</evidence>
<dbReference type="Gene3D" id="1.10.340.30">
    <property type="entry name" value="Hypothetical protein, domain 2"/>
    <property type="match status" value="1"/>
</dbReference>
<dbReference type="EMBL" id="LATX01001869">
    <property type="protein sequence ID" value="KTB37141.1"/>
    <property type="molecule type" value="Genomic_DNA"/>
</dbReference>
<dbReference type="InterPro" id="IPR011257">
    <property type="entry name" value="DNA_glycosylase"/>
</dbReference>
<dbReference type="SUPFAM" id="SSF48150">
    <property type="entry name" value="DNA-glycosylase"/>
    <property type="match status" value="1"/>
</dbReference>
<evidence type="ECO:0000256" key="5">
    <source>
        <dbReference type="ARBA" id="ARBA00022801"/>
    </source>
</evidence>
<dbReference type="Pfam" id="PF00730">
    <property type="entry name" value="HhH-GPD"/>
    <property type="match status" value="1"/>
</dbReference>
<organism evidence="14 15">
    <name type="scientific">Moniliophthora roreri</name>
    <name type="common">Frosty pod rot fungus</name>
    <name type="synonym">Monilia roreri</name>
    <dbReference type="NCBI Taxonomy" id="221103"/>
    <lineage>
        <taxon>Eukaryota</taxon>
        <taxon>Fungi</taxon>
        <taxon>Dikarya</taxon>
        <taxon>Basidiomycota</taxon>
        <taxon>Agaricomycotina</taxon>
        <taxon>Agaricomycetes</taxon>
        <taxon>Agaricomycetidae</taxon>
        <taxon>Agaricales</taxon>
        <taxon>Marasmiineae</taxon>
        <taxon>Marasmiaceae</taxon>
        <taxon>Moniliophthora</taxon>
    </lineage>
</organism>
<keyword evidence="9" id="KW-0511">Multifunctional enzyme</keyword>
<dbReference type="Gene3D" id="1.10.1670.10">
    <property type="entry name" value="Helix-hairpin-Helix base-excision DNA repair enzymes (C-terminal)"/>
    <property type="match status" value="1"/>
</dbReference>
<dbReference type="GO" id="GO:0034039">
    <property type="term" value="F:8-oxo-7,8-dihydroguanine DNA N-glycosylase activity"/>
    <property type="evidence" value="ECO:0007669"/>
    <property type="project" value="TreeGrafter"/>
</dbReference>
<dbReference type="FunFam" id="1.10.1670.10:FF:000005">
    <property type="entry name" value="N-glycosylase/DNA lyase OGG1"/>
    <property type="match status" value="1"/>
</dbReference>
<dbReference type="EC" id="4.2.99.18" evidence="3"/>
<comment type="similarity">
    <text evidence="2">Belongs to the type-1 OGG1 family.</text>
</comment>
<gene>
    <name evidence="14" type="ORF">WG66_10311</name>
</gene>
<dbReference type="Proteomes" id="UP000054988">
    <property type="component" value="Unassembled WGS sequence"/>
</dbReference>
<dbReference type="GO" id="GO:0140078">
    <property type="term" value="F:class I DNA-(apurinic or apyrimidinic site) endonuclease activity"/>
    <property type="evidence" value="ECO:0007669"/>
    <property type="project" value="UniProtKB-EC"/>
</dbReference>
<keyword evidence="5" id="KW-0378">Hydrolase</keyword>
<protein>
    <recommendedName>
        <fullName evidence="3">DNA-(apurinic or apyrimidinic site) lyase</fullName>
        <ecNumber evidence="3">4.2.99.18</ecNumber>
    </recommendedName>
</protein>
<dbReference type="InterPro" id="IPR023170">
    <property type="entry name" value="HhH_base_excis_C"/>
</dbReference>
<dbReference type="CDD" id="cd00056">
    <property type="entry name" value="ENDO3c"/>
    <property type="match status" value="1"/>
</dbReference>
<comment type="caution">
    <text evidence="14">The sequence shown here is derived from an EMBL/GenBank/DDBJ whole genome shotgun (WGS) entry which is preliminary data.</text>
</comment>
<feature type="region of interest" description="Disordered" evidence="12">
    <location>
        <begin position="297"/>
        <end position="327"/>
    </location>
</feature>
<evidence type="ECO:0000256" key="3">
    <source>
        <dbReference type="ARBA" id="ARBA00012720"/>
    </source>
</evidence>
<feature type="domain" description="HhH-GPD" evidence="13">
    <location>
        <begin position="90"/>
        <end position="284"/>
    </location>
</feature>
<feature type="compositionally biased region" description="Low complexity" evidence="12">
    <location>
        <begin position="15"/>
        <end position="38"/>
    </location>
</feature>
<dbReference type="InterPro" id="IPR012904">
    <property type="entry name" value="OGG_N"/>
</dbReference>
<dbReference type="PANTHER" id="PTHR10242">
    <property type="entry name" value="8-OXOGUANINE DNA GLYCOSYLASE"/>
    <property type="match status" value="1"/>
</dbReference>
<proteinExistence type="inferred from homology"/>
<keyword evidence="7 14" id="KW-0456">Lyase</keyword>
<evidence type="ECO:0000256" key="10">
    <source>
        <dbReference type="ARBA" id="ARBA00023295"/>
    </source>
</evidence>
<evidence type="ECO:0000256" key="1">
    <source>
        <dbReference type="ARBA" id="ARBA00004123"/>
    </source>
</evidence>
<comment type="catalytic activity">
    <reaction evidence="11">
        <text>2'-deoxyribonucleotide-(2'-deoxyribose 5'-phosphate)-2'-deoxyribonucleotide-DNA = a 3'-end 2'-deoxyribonucleotide-(2,3-dehydro-2,3-deoxyribose 5'-phosphate)-DNA + a 5'-end 5'-phospho-2'-deoxyribonucleoside-DNA + H(+)</text>
        <dbReference type="Rhea" id="RHEA:66592"/>
        <dbReference type="Rhea" id="RHEA-COMP:13180"/>
        <dbReference type="Rhea" id="RHEA-COMP:16897"/>
        <dbReference type="Rhea" id="RHEA-COMP:17067"/>
        <dbReference type="ChEBI" id="CHEBI:15378"/>
        <dbReference type="ChEBI" id="CHEBI:136412"/>
        <dbReference type="ChEBI" id="CHEBI:157695"/>
        <dbReference type="ChEBI" id="CHEBI:167181"/>
        <dbReference type="EC" id="4.2.99.18"/>
    </reaction>
</comment>
<accession>A0A0W0FLI3</accession>
<dbReference type="InterPro" id="IPR003265">
    <property type="entry name" value="HhH-GPD_domain"/>
</dbReference>
<name>A0A0W0FLI3_MONRR</name>
<sequence length="358" mass="39625">MSTRPSDMPATITDSSSVPRSIPRSSTLSLTPSTSGSRDSGLAEGLLSDLLKLYDEWSNRDQIFLNVKDRFSGIRILRQDPWENLVSFICSSNNNIARISKMVQNLCKAFSPSLLTLQDPGATTLNNYHPFPSPAVLAKPEVSSILRGLGFGYRAEFVQKTAQMLVDAHGDASETWLRNLRLQSTDCARRELLKFMGVGRKVADCVLLMSLDKKAYRVNNKQQKEVIPCDTHVHQIAVKHYGVKGSFGKTTMTPKLYEEINTKLVRVWGDYAGWAHSVLFTSDLKSFASYGTSAESTPVIPKRKRARNTQDEIPQLPTPPAMPAESIGKSFNASINAMPLDTSGLDTTSGVKRRRIRG</sequence>
<dbReference type="eggNOG" id="KOG2875">
    <property type="taxonomic scope" value="Eukaryota"/>
</dbReference>
<dbReference type="GO" id="GO:0006285">
    <property type="term" value="P:base-excision repair, AP site formation"/>
    <property type="evidence" value="ECO:0007669"/>
    <property type="project" value="UniProtKB-ARBA"/>
</dbReference>
<comment type="subcellular location">
    <subcellularLocation>
        <location evidence="1">Nucleus</location>
    </subcellularLocation>
</comment>
<evidence type="ECO:0000256" key="9">
    <source>
        <dbReference type="ARBA" id="ARBA00023268"/>
    </source>
</evidence>
<evidence type="ECO:0000256" key="7">
    <source>
        <dbReference type="ARBA" id="ARBA00023239"/>
    </source>
</evidence>
<evidence type="ECO:0000256" key="6">
    <source>
        <dbReference type="ARBA" id="ARBA00023204"/>
    </source>
</evidence>
<evidence type="ECO:0000313" key="14">
    <source>
        <dbReference type="EMBL" id="KTB37141.1"/>
    </source>
</evidence>
<keyword evidence="8" id="KW-0539">Nucleus</keyword>
<evidence type="ECO:0000259" key="13">
    <source>
        <dbReference type="SMART" id="SM00478"/>
    </source>
</evidence>
<dbReference type="PANTHER" id="PTHR10242:SF2">
    <property type="entry name" value="N-GLYCOSYLASE_DNA LYASE"/>
    <property type="match status" value="1"/>
</dbReference>
<dbReference type="GO" id="GO:0005634">
    <property type="term" value="C:nucleus"/>
    <property type="evidence" value="ECO:0007669"/>
    <property type="project" value="UniProtKB-SubCell"/>
</dbReference>
<dbReference type="GO" id="GO:0003684">
    <property type="term" value="F:damaged DNA binding"/>
    <property type="evidence" value="ECO:0007669"/>
    <property type="project" value="InterPro"/>
</dbReference>
<keyword evidence="10" id="KW-0326">Glycosidase</keyword>
<dbReference type="InterPro" id="IPR052054">
    <property type="entry name" value="Oxidative_DNA_repair_enzyme"/>
</dbReference>